<evidence type="ECO:0000256" key="7">
    <source>
        <dbReference type="ARBA" id="ARBA00022842"/>
    </source>
</evidence>
<keyword evidence="3" id="KW-0963">Cytoplasm</keyword>
<evidence type="ECO:0000259" key="12">
    <source>
        <dbReference type="Pfam" id="PF20656"/>
    </source>
</evidence>
<dbReference type="PANTHER" id="PTHR42739">
    <property type="entry name" value="MALATE SYNTHASE G"/>
    <property type="match status" value="1"/>
</dbReference>
<dbReference type="EMBL" id="BEYU01000097">
    <property type="protein sequence ID" value="GBG31427.1"/>
    <property type="molecule type" value="Genomic_DNA"/>
</dbReference>
<protein>
    <submittedName>
        <fullName evidence="15">Malate synthase, glyoxysomal</fullName>
    </submittedName>
</protein>
<evidence type="ECO:0000256" key="5">
    <source>
        <dbReference type="ARBA" id="ARBA00022679"/>
    </source>
</evidence>
<evidence type="ECO:0000256" key="2">
    <source>
        <dbReference type="ARBA" id="ARBA00022435"/>
    </source>
</evidence>
<dbReference type="GO" id="GO:0005829">
    <property type="term" value="C:cytosol"/>
    <property type="evidence" value="ECO:0007669"/>
    <property type="project" value="TreeGrafter"/>
</dbReference>
<dbReference type="NCBIfam" id="NF002825">
    <property type="entry name" value="PRK02999.1"/>
    <property type="match status" value="1"/>
</dbReference>
<dbReference type="Proteomes" id="UP000241890">
    <property type="component" value="Unassembled WGS sequence"/>
</dbReference>
<dbReference type="AlphaFoldDB" id="A0A2R5GKM0"/>
<evidence type="ECO:0000256" key="10">
    <source>
        <dbReference type="PIRSR" id="PIRSR601465-50"/>
    </source>
</evidence>
<dbReference type="GO" id="GO:0004474">
    <property type="term" value="F:malate synthase activity"/>
    <property type="evidence" value="ECO:0007669"/>
    <property type="project" value="UniProtKB-EC"/>
</dbReference>
<keyword evidence="7" id="KW-0460">Magnesium</keyword>
<sequence>MSNYVRIGGLNVHRALRKVIEEDIAPGTGITANKAFEAIEALLKEFAPQNEALLRKRDAIQAQIDTFCLANKDKWDPSEYAAFLASIGYLVPEGPEFKVDTDRVDAEISVTPGPQLVVPVDNARYALNAANARWGSLLDAFYGTDAGPPETDGAEKGKGYNPARGAKVFELTHAFLDEHFPLASGAKYGDVKEFRLNGSALEVALKSNKTAALSSPEKFVGYNKGGAGLTSVVLRNNNLHVIIEIDANSEIGKGHAAGVSNVILESALTAICDMEDSVAAVDAEDKAHVYANWCGLMRGDLQEKFSKGGKTMVRKMNPDKTFTAPDGSKLVLPGRTVLLVRNVGLHLTNDFVTFAETNQPVPENIVDCFVAVLAGMHDLKKPDSAAKNSRAGSINIVRPKLHGPEEVAMVNRMFDRVEQLLGLAPNTVKIGVMDEERRTSANLKECIREVKSRCIFINTGFLDRTGDEIHTSFRLGPMLPKGDIKAAAWRLSYEDRNVDIGIATGLVGRAQIGKGMWAKPDMMKEMLEKKITEPKQGATTAWVPSPTAGTLHAIHYHMVDVLAVQKEIEAGGPRGTMSDLLTPPLVPAGKTLSKEVITHEMKDMVQVILGYVSRWIFLGVGCSKVPDINDVGLMEDRATLRISSQLLGNWLHFGLITEEELISTAKEMAKIVDRQNQGQAGYVSMAPDFSDNGFRCAIEMILNARDCPNGLTEGTLAKFRRAEKARLSGSKL</sequence>
<dbReference type="InterPro" id="IPR001465">
    <property type="entry name" value="Malate_synthase_TIM"/>
</dbReference>
<evidence type="ECO:0000256" key="1">
    <source>
        <dbReference type="ARBA" id="ARBA00001946"/>
    </source>
</evidence>
<dbReference type="InterPro" id="IPR011076">
    <property type="entry name" value="Malate_synth_sf"/>
</dbReference>
<evidence type="ECO:0000256" key="6">
    <source>
        <dbReference type="ARBA" id="ARBA00022723"/>
    </source>
</evidence>
<proteinExistence type="predicted"/>
<dbReference type="Pfam" id="PF20658">
    <property type="entry name" value="MSG_insertion"/>
    <property type="match status" value="1"/>
</dbReference>
<comment type="caution">
    <text evidence="15">The sequence shown here is derived from an EMBL/GenBank/DDBJ whole genome shotgun (WGS) entry which is preliminary data.</text>
</comment>
<dbReference type="Pfam" id="PF01274">
    <property type="entry name" value="MS_TIM-barrel"/>
    <property type="match status" value="1"/>
</dbReference>
<dbReference type="InterPro" id="IPR044856">
    <property type="entry name" value="Malate_synth_C_sf"/>
</dbReference>
<evidence type="ECO:0000259" key="11">
    <source>
        <dbReference type="Pfam" id="PF01274"/>
    </source>
</evidence>
<dbReference type="OrthoDB" id="186072at2759"/>
<dbReference type="GO" id="GO:0006099">
    <property type="term" value="P:tricarboxylic acid cycle"/>
    <property type="evidence" value="ECO:0007669"/>
    <property type="project" value="UniProtKB-KW"/>
</dbReference>
<dbReference type="GO" id="GO:0000287">
    <property type="term" value="F:magnesium ion binding"/>
    <property type="evidence" value="ECO:0007669"/>
    <property type="project" value="TreeGrafter"/>
</dbReference>
<feature type="active site" description="Proton donor" evidence="10">
    <location>
        <position position="636"/>
    </location>
</feature>
<dbReference type="SUPFAM" id="SSF51645">
    <property type="entry name" value="Malate synthase G"/>
    <property type="match status" value="1"/>
</dbReference>
<dbReference type="GO" id="GO:0009436">
    <property type="term" value="P:glyoxylate catabolic process"/>
    <property type="evidence" value="ECO:0007669"/>
    <property type="project" value="TreeGrafter"/>
</dbReference>
<evidence type="ECO:0000259" key="13">
    <source>
        <dbReference type="Pfam" id="PF20658"/>
    </source>
</evidence>
<keyword evidence="16" id="KW-1185">Reference proteome</keyword>
<reference evidence="15 16" key="1">
    <citation type="submission" date="2017-12" db="EMBL/GenBank/DDBJ databases">
        <title>Sequencing, de novo assembly and annotation of complete genome of a new Thraustochytrid species, strain FCC1311.</title>
        <authorList>
            <person name="Sedici K."/>
            <person name="Godart F."/>
            <person name="Aiese Cigliano R."/>
            <person name="Sanseverino W."/>
            <person name="Barakat M."/>
            <person name="Ortet P."/>
            <person name="Marechal E."/>
            <person name="Cagnac O."/>
            <person name="Amato A."/>
        </authorList>
    </citation>
    <scope>NUCLEOTIDE SEQUENCE [LARGE SCALE GENOMIC DNA]</scope>
</reference>
<evidence type="ECO:0000259" key="14">
    <source>
        <dbReference type="Pfam" id="PF20659"/>
    </source>
</evidence>
<evidence type="ECO:0000256" key="3">
    <source>
        <dbReference type="ARBA" id="ARBA00022490"/>
    </source>
</evidence>
<dbReference type="InParanoid" id="A0A2R5GKM0"/>
<dbReference type="InterPro" id="IPR048355">
    <property type="entry name" value="MS_C"/>
</dbReference>
<evidence type="ECO:0000256" key="9">
    <source>
        <dbReference type="ARBA" id="ARBA00047918"/>
    </source>
</evidence>
<keyword evidence="4" id="KW-0816">Tricarboxylic acid cycle</keyword>
<feature type="domain" description="Malate synthase G alpha-beta insertion" evidence="13">
    <location>
        <begin position="160"/>
        <end position="236"/>
    </location>
</feature>
<accession>A0A2R5GKM0</accession>
<dbReference type="Gene3D" id="3.20.20.360">
    <property type="entry name" value="Malate synthase, domain 3"/>
    <property type="match status" value="2"/>
</dbReference>
<keyword evidence="2" id="KW-0329">Glyoxylate bypass</keyword>
<dbReference type="Pfam" id="PF20656">
    <property type="entry name" value="MS_N"/>
    <property type="match status" value="1"/>
</dbReference>
<feature type="domain" description="Malate synthase N-terminal" evidence="12">
    <location>
        <begin position="25"/>
        <end position="67"/>
    </location>
</feature>
<dbReference type="Gene3D" id="1.20.1220.12">
    <property type="entry name" value="Malate synthase, domain III"/>
    <property type="match status" value="1"/>
</dbReference>
<keyword evidence="8" id="KW-0558">Oxidation</keyword>
<evidence type="ECO:0000256" key="4">
    <source>
        <dbReference type="ARBA" id="ARBA00022532"/>
    </source>
</evidence>
<dbReference type="Pfam" id="PF20659">
    <property type="entry name" value="MS_C"/>
    <property type="match status" value="1"/>
</dbReference>
<organism evidence="15 16">
    <name type="scientific">Hondaea fermentalgiana</name>
    <dbReference type="NCBI Taxonomy" id="2315210"/>
    <lineage>
        <taxon>Eukaryota</taxon>
        <taxon>Sar</taxon>
        <taxon>Stramenopiles</taxon>
        <taxon>Bigyra</taxon>
        <taxon>Labyrinthulomycetes</taxon>
        <taxon>Thraustochytrida</taxon>
        <taxon>Thraustochytriidae</taxon>
        <taxon>Hondaea</taxon>
    </lineage>
</organism>
<evidence type="ECO:0000313" key="16">
    <source>
        <dbReference type="Proteomes" id="UP000241890"/>
    </source>
</evidence>
<dbReference type="PANTHER" id="PTHR42739:SF1">
    <property type="entry name" value="MALATE SYNTHASE G"/>
    <property type="match status" value="1"/>
</dbReference>
<name>A0A2R5GKM0_9STRA</name>
<feature type="active site" description="Proton acceptor" evidence="10">
    <location>
        <position position="341"/>
    </location>
</feature>
<dbReference type="InterPro" id="IPR006253">
    <property type="entry name" value="Malate_synthG"/>
</dbReference>
<keyword evidence="6" id="KW-0479">Metal-binding</keyword>
<comment type="catalytic activity">
    <reaction evidence="9">
        <text>glyoxylate + acetyl-CoA + H2O = (S)-malate + CoA + H(+)</text>
        <dbReference type="Rhea" id="RHEA:18181"/>
        <dbReference type="ChEBI" id="CHEBI:15377"/>
        <dbReference type="ChEBI" id="CHEBI:15378"/>
        <dbReference type="ChEBI" id="CHEBI:15589"/>
        <dbReference type="ChEBI" id="CHEBI:36655"/>
        <dbReference type="ChEBI" id="CHEBI:57287"/>
        <dbReference type="ChEBI" id="CHEBI:57288"/>
        <dbReference type="EC" id="2.3.3.9"/>
    </reaction>
</comment>
<feature type="domain" description="Malate synthase C-terminal" evidence="14">
    <location>
        <begin position="597"/>
        <end position="701"/>
    </location>
</feature>
<comment type="cofactor">
    <cofactor evidence="1">
        <name>Mg(2+)</name>
        <dbReference type="ChEBI" id="CHEBI:18420"/>
    </cofactor>
</comment>
<evidence type="ECO:0000313" key="15">
    <source>
        <dbReference type="EMBL" id="GBG31427.1"/>
    </source>
</evidence>
<dbReference type="InterPro" id="IPR048356">
    <property type="entry name" value="MS_N"/>
</dbReference>
<keyword evidence="5" id="KW-0808">Transferase</keyword>
<dbReference type="GO" id="GO:0006097">
    <property type="term" value="P:glyoxylate cycle"/>
    <property type="evidence" value="ECO:0007669"/>
    <property type="project" value="UniProtKB-KW"/>
</dbReference>
<dbReference type="InterPro" id="IPR046363">
    <property type="entry name" value="MS_N_TIM-barrel_dom"/>
</dbReference>
<gene>
    <name evidence="15" type="ORF">FCC1311_076512</name>
</gene>
<evidence type="ECO:0000256" key="8">
    <source>
        <dbReference type="ARBA" id="ARBA00023097"/>
    </source>
</evidence>
<feature type="domain" description="Malate synthase TIM barrel" evidence="11">
    <location>
        <begin position="337"/>
        <end position="581"/>
    </location>
</feature>
<dbReference type="InterPro" id="IPR048357">
    <property type="entry name" value="MSG_insertion"/>
</dbReference>